<organism evidence="1">
    <name type="scientific">Nocardia globerula</name>
    <dbReference type="NCBI Taxonomy" id="1818"/>
    <lineage>
        <taxon>Bacteria</taxon>
        <taxon>Bacillati</taxon>
        <taxon>Actinomycetota</taxon>
        <taxon>Actinomycetes</taxon>
        <taxon>Mycobacteriales</taxon>
        <taxon>Nocardiaceae</taxon>
        <taxon>Nocardia</taxon>
    </lineage>
</organism>
<evidence type="ECO:0000313" key="1">
    <source>
        <dbReference type="EMBL" id="TYQ06998.1"/>
    </source>
</evidence>
<gene>
    <name evidence="1" type="ORF">FNL38_1021142</name>
</gene>
<dbReference type="InterPro" id="IPR021517">
    <property type="entry name" value="DUF3180"/>
</dbReference>
<reference evidence="1" key="1">
    <citation type="submission" date="2019-07" db="EMBL/GenBank/DDBJ databases">
        <title>Genomic Encyclopedia of Type Strains, Phase IV (KMG-IV): sequencing the most valuable type-strain genomes for metagenomic binning, comparative biology and taxonomic classification.</title>
        <authorList>
            <person name="Goeker M."/>
        </authorList>
    </citation>
    <scope>NUCLEOTIDE SEQUENCE</scope>
    <source>
        <strain evidence="1">DSM 44596</strain>
    </source>
</reference>
<proteinExistence type="predicted"/>
<accession>A0A652YV63</accession>
<dbReference type="Pfam" id="PF11377">
    <property type="entry name" value="DUF3180"/>
    <property type="match status" value="1"/>
</dbReference>
<protein>
    <submittedName>
        <fullName evidence="1">Uncharacterized protein DUF3180</fullName>
    </submittedName>
</protein>
<dbReference type="AlphaFoldDB" id="A0A652YV63"/>
<sequence length="155" mass="16197">MKPTKISELLVLTGVAAVATWILIRVFYGSMPPIPVYAGASLYLAAIAEVILAFVIRSRIKGSQIGDGYRQLHPIAAARALALAKASVLVGSATTGVWIGALVYLIPQRSVLKAAAEDTPGAWVGLGAAIALVAAALWLEHCCKTPEDTPDEPAH</sequence>
<name>A0A652YV63_NOCGL</name>
<dbReference type="EMBL" id="VNIQ01000002">
    <property type="protein sequence ID" value="TYQ06998.1"/>
    <property type="molecule type" value="Genomic_DNA"/>
</dbReference>
<comment type="caution">
    <text evidence="1">The sequence shown here is derived from an EMBL/GenBank/DDBJ whole genome shotgun (WGS) entry which is preliminary data.</text>
</comment>